<accession>A0A0S4L9N3</accession>
<organism evidence="10 11">
    <name type="scientific">Candidatus Nitrospira nitrificans</name>
    <dbReference type="NCBI Taxonomy" id="1742973"/>
    <lineage>
        <taxon>Bacteria</taxon>
        <taxon>Pseudomonadati</taxon>
        <taxon>Nitrospirota</taxon>
        <taxon>Nitrospiria</taxon>
        <taxon>Nitrospirales</taxon>
        <taxon>Nitrospiraceae</taxon>
        <taxon>Nitrospira</taxon>
    </lineage>
</organism>
<gene>
    <name evidence="7 10" type="primary">pth</name>
    <name evidence="10" type="ORF">COMA2_150005</name>
</gene>
<keyword evidence="2 7" id="KW-0820">tRNA-binding</keyword>
<evidence type="ECO:0000313" key="10">
    <source>
        <dbReference type="EMBL" id="CUS33903.1"/>
    </source>
</evidence>
<dbReference type="Proteomes" id="UP000198736">
    <property type="component" value="Unassembled WGS sequence"/>
</dbReference>
<dbReference type="PANTHER" id="PTHR17224">
    <property type="entry name" value="PEPTIDYL-TRNA HYDROLASE"/>
    <property type="match status" value="1"/>
</dbReference>
<keyword evidence="11" id="KW-1185">Reference proteome</keyword>
<feature type="site" description="Discriminates between blocked and unblocked aminoacyl-tRNA" evidence="7">
    <location>
        <position position="9"/>
    </location>
</feature>
<feature type="site" description="Stabilizes the basic form of H active site to accept a proton" evidence="7">
    <location>
        <position position="90"/>
    </location>
</feature>
<reference evidence="11" key="1">
    <citation type="submission" date="2015-10" db="EMBL/GenBank/DDBJ databases">
        <authorList>
            <person name="Luecker S."/>
            <person name="Luecker S."/>
        </authorList>
    </citation>
    <scope>NUCLEOTIDE SEQUENCE [LARGE SCALE GENOMIC DNA]</scope>
</reference>
<dbReference type="PANTHER" id="PTHR17224:SF1">
    <property type="entry name" value="PEPTIDYL-TRNA HYDROLASE"/>
    <property type="match status" value="1"/>
</dbReference>
<dbReference type="OrthoDB" id="9800507at2"/>
<keyword evidence="4 7" id="KW-0694">RNA-binding</keyword>
<comment type="function">
    <text evidence="7">Catalyzes the release of premature peptidyl moieties from peptidyl-tRNA molecules trapped in stalled 50S ribosomal subunits, and thus maintains levels of free tRNAs and 50S ribosomes.</text>
</comment>
<evidence type="ECO:0000256" key="7">
    <source>
        <dbReference type="HAMAP-Rule" id="MF_00083"/>
    </source>
</evidence>
<evidence type="ECO:0000256" key="8">
    <source>
        <dbReference type="RuleBase" id="RU000673"/>
    </source>
</evidence>
<evidence type="ECO:0000313" key="11">
    <source>
        <dbReference type="Proteomes" id="UP000198736"/>
    </source>
</evidence>
<comment type="similarity">
    <text evidence="5 7 9">Belongs to the PTH family.</text>
</comment>
<dbReference type="RefSeq" id="WP_090895408.1">
    <property type="nucleotide sequence ID" value="NZ_CZPZ01000007.1"/>
</dbReference>
<evidence type="ECO:0000256" key="9">
    <source>
        <dbReference type="RuleBase" id="RU004320"/>
    </source>
</evidence>
<comment type="subcellular location">
    <subcellularLocation>
        <location evidence="7">Cytoplasm</location>
    </subcellularLocation>
</comment>
<comment type="catalytic activity">
    <reaction evidence="7 8">
        <text>an N-acyl-L-alpha-aminoacyl-tRNA + H2O = an N-acyl-L-amino acid + a tRNA + H(+)</text>
        <dbReference type="Rhea" id="RHEA:54448"/>
        <dbReference type="Rhea" id="RHEA-COMP:10123"/>
        <dbReference type="Rhea" id="RHEA-COMP:13883"/>
        <dbReference type="ChEBI" id="CHEBI:15377"/>
        <dbReference type="ChEBI" id="CHEBI:15378"/>
        <dbReference type="ChEBI" id="CHEBI:59874"/>
        <dbReference type="ChEBI" id="CHEBI:78442"/>
        <dbReference type="ChEBI" id="CHEBI:138191"/>
        <dbReference type="EC" id="3.1.1.29"/>
    </reaction>
</comment>
<dbReference type="AlphaFoldDB" id="A0A0S4L9N3"/>
<dbReference type="EC" id="3.1.1.29" evidence="1 7"/>
<name>A0A0S4L9N3_9BACT</name>
<protein>
    <recommendedName>
        <fullName evidence="6 7">Peptidyl-tRNA hydrolase</fullName>
        <shortName evidence="7">Pth</shortName>
        <ecNumber evidence="1 7">3.1.1.29</ecNumber>
    </recommendedName>
</protein>
<evidence type="ECO:0000256" key="6">
    <source>
        <dbReference type="ARBA" id="ARBA00050038"/>
    </source>
</evidence>
<comment type="function">
    <text evidence="7">Hydrolyzes ribosome-free peptidyl-tRNAs (with 1 or more amino acids incorporated), which drop off the ribosome during protein synthesis, or as a result of ribosome stalling.</text>
</comment>
<dbReference type="GO" id="GO:0072344">
    <property type="term" value="P:rescue of stalled ribosome"/>
    <property type="evidence" value="ECO:0007669"/>
    <property type="project" value="UniProtKB-UniRule"/>
</dbReference>
<feature type="active site" description="Proton acceptor" evidence="7">
    <location>
        <position position="19"/>
    </location>
</feature>
<dbReference type="GO" id="GO:0000049">
    <property type="term" value="F:tRNA binding"/>
    <property type="evidence" value="ECO:0007669"/>
    <property type="project" value="UniProtKB-UniRule"/>
</dbReference>
<proteinExistence type="inferred from homology"/>
<dbReference type="InterPro" id="IPR018171">
    <property type="entry name" value="Pept_tRNA_hydro_CS"/>
</dbReference>
<dbReference type="PROSITE" id="PS01196">
    <property type="entry name" value="PEPT_TRNA_HYDROL_2"/>
    <property type="match status" value="1"/>
</dbReference>
<dbReference type="GO" id="GO:0004045">
    <property type="term" value="F:peptidyl-tRNA hydrolase activity"/>
    <property type="evidence" value="ECO:0007669"/>
    <property type="project" value="UniProtKB-UniRule"/>
</dbReference>
<feature type="binding site" evidence="7">
    <location>
        <position position="65"/>
    </location>
    <ligand>
        <name>tRNA</name>
        <dbReference type="ChEBI" id="CHEBI:17843"/>
    </ligand>
</feature>
<keyword evidence="3 7" id="KW-0378">Hydrolase</keyword>
<dbReference type="InterPro" id="IPR001328">
    <property type="entry name" value="Pept_tRNA_hydro"/>
</dbReference>
<feature type="binding site" evidence="7">
    <location>
        <position position="111"/>
    </location>
    <ligand>
        <name>tRNA</name>
        <dbReference type="ChEBI" id="CHEBI:17843"/>
    </ligand>
</feature>
<comment type="subunit">
    <text evidence="7">Monomer.</text>
</comment>
<dbReference type="CDD" id="cd00462">
    <property type="entry name" value="PTH"/>
    <property type="match status" value="1"/>
</dbReference>
<evidence type="ECO:0000256" key="1">
    <source>
        <dbReference type="ARBA" id="ARBA00013260"/>
    </source>
</evidence>
<sequence>MHLLVGLGNPGKAYAQTRHNVGMWAIERAAARWSIRLSPRGLAQRGSGRLEGESVALAGLLDWMNVSGPPLKGLLREFELTSNELIVVHDDLDLEPGRLRIKLSGGHGGHNGIKSVIEALGTPEFIRLKIGIGRPAPGRNSADYVLERVTQDEMALIEPCLERAVDALECLIHRGANVAMNQFNIRDIREKVVDEGEGTT</sequence>
<dbReference type="SUPFAM" id="SSF53178">
    <property type="entry name" value="Peptidyl-tRNA hydrolase-like"/>
    <property type="match status" value="1"/>
</dbReference>
<dbReference type="InterPro" id="IPR036416">
    <property type="entry name" value="Pept_tRNA_hydro_sf"/>
</dbReference>
<dbReference type="EMBL" id="CZPZ01000007">
    <property type="protein sequence ID" value="CUS33903.1"/>
    <property type="molecule type" value="Genomic_DNA"/>
</dbReference>
<dbReference type="PROSITE" id="PS01195">
    <property type="entry name" value="PEPT_TRNA_HYDROL_1"/>
    <property type="match status" value="1"/>
</dbReference>
<evidence type="ECO:0000256" key="4">
    <source>
        <dbReference type="ARBA" id="ARBA00022884"/>
    </source>
</evidence>
<dbReference type="Gene3D" id="3.40.50.1470">
    <property type="entry name" value="Peptidyl-tRNA hydrolase"/>
    <property type="match status" value="1"/>
</dbReference>
<dbReference type="Pfam" id="PF01195">
    <property type="entry name" value="Pept_tRNA_hydro"/>
    <property type="match status" value="1"/>
</dbReference>
<evidence type="ECO:0000256" key="3">
    <source>
        <dbReference type="ARBA" id="ARBA00022801"/>
    </source>
</evidence>
<dbReference type="GO" id="GO:0005737">
    <property type="term" value="C:cytoplasm"/>
    <property type="evidence" value="ECO:0007669"/>
    <property type="project" value="UniProtKB-SubCell"/>
</dbReference>
<keyword evidence="7" id="KW-0963">Cytoplasm</keyword>
<evidence type="ECO:0000256" key="5">
    <source>
        <dbReference type="ARBA" id="ARBA00038063"/>
    </source>
</evidence>
<evidence type="ECO:0000256" key="2">
    <source>
        <dbReference type="ARBA" id="ARBA00022555"/>
    </source>
</evidence>
<feature type="binding site" evidence="7">
    <location>
        <position position="14"/>
    </location>
    <ligand>
        <name>tRNA</name>
        <dbReference type="ChEBI" id="CHEBI:17843"/>
    </ligand>
</feature>
<dbReference type="NCBIfam" id="TIGR00447">
    <property type="entry name" value="pth"/>
    <property type="match status" value="1"/>
</dbReference>
<comment type="caution">
    <text evidence="7">Lacks conserved residue(s) required for the propagation of feature annotation.</text>
</comment>
<dbReference type="STRING" id="1742973.COMA2_150005"/>
<dbReference type="HAMAP" id="MF_00083">
    <property type="entry name" value="Pept_tRNA_hydro_bact"/>
    <property type="match status" value="1"/>
</dbReference>
<dbReference type="GO" id="GO:0006515">
    <property type="term" value="P:protein quality control for misfolded or incompletely synthesized proteins"/>
    <property type="evidence" value="ECO:0007669"/>
    <property type="project" value="UniProtKB-UniRule"/>
</dbReference>
<dbReference type="FunFam" id="3.40.50.1470:FF:000001">
    <property type="entry name" value="Peptidyl-tRNA hydrolase"/>
    <property type="match status" value="1"/>
</dbReference>